<dbReference type="EMBL" id="QFYP01000001">
    <property type="protein sequence ID" value="RAK58321.1"/>
    <property type="molecule type" value="Genomic_DNA"/>
</dbReference>
<gene>
    <name evidence="8" type="ORF">DJ021_00085</name>
</gene>
<comment type="similarity">
    <text evidence="1">Belongs to the iron/manganese superoxide dismutase family.</text>
</comment>
<keyword evidence="6" id="KW-0732">Signal</keyword>
<keyword evidence="9" id="KW-1185">Reference proteome</keyword>
<dbReference type="InterPro" id="IPR036314">
    <property type="entry name" value="SOD_C_sf"/>
</dbReference>
<keyword evidence="3 5" id="KW-0479">Metal-binding</keyword>
<dbReference type="GO" id="GO:0046872">
    <property type="term" value="F:metal ion binding"/>
    <property type="evidence" value="ECO:0007669"/>
    <property type="project" value="UniProtKB-KW"/>
</dbReference>
<feature type="binding site" evidence="5">
    <location>
        <position position="196"/>
    </location>
    <ligand>
        <name>Mn(2+)</name>
        <dbReference type="ChEBI" id="CHEBI:29035"/>
    </ligand>
</feature>
<dbReference type="OrthoDB" id="9803125at2"/>
<dbReference type="RefSeq" id="WP_111455593.1">
    <property type="nucleotide sequence ID" value="NZ_QFYP01000001.1"/>
</dbReference>
<feature type="domain" description="Manganese/iron superoxide dismutase C-terminal" evidence="7">
    <location>
        <begin position="129"/>
        <end position="227"/>
    </location>
</feature>
<organism evidence="8 9">
    <name type="scientific">Phenylobacterium hankyongense</name>
    <dbReference type="NCBI Taxonomy" id="1813876"/>
    <lineage>
        <taxon>Bacteria</taxon>
        <taxon>Pseudomonadati</taxon>
        <taxon>Pseudomonadota</taxon>
        <taxon>Alphaproteobacteria</taxon>
        <taxon>Caulobacterales</taxon>
        <taxon>Caulobacteraceae</taxon>
        <taxon>Phenylobacterium</taxon>
    </lineage>
</organism>
<feature type="binding site" evidence="5">
    <location>
        <position position="114"/>
    </location>
    <ligand>
        <name>Mn(2+)</name>
        <dbReference type="ChEBI" id="CHEBI:29035"/>
    </ligand>
</feature>
<evidence type="ECO:0000256" key="5">
    <source>
        <dbReference type="PIRSR" id="PIRSR000349-1"/>
    </source>
</evidence>
<dbReference type="InterPro" id="IPR036324">
    <property type="entry name" value="Mn/Fe_SOD_N_sf"/>
</dbReference>
<evidence type="ECO:0000259" key="7">
    <source>
        <dbReference type="Pfam" id="PF02777"/>
    </source>
</evidence>
<dbReference type="PANTHER" id="PTHR11404">
    <property type="entry name" value="SUPEROXIDE DISMUTASE 2"/>
    <property type="match status" value="1"/>
</dbReference>
<comment type="caution">
    <text evidence="8">The sequence shown here is derived from an EMBL/GenBank/DDBJ whole genome shotgun (WGS) entry which is preliminary data.</text>
</comment>
<evidence type="ECO:0000256" key="3">
    <source>
        <dbReference type="ARBA" id="ARBA00022723"/>
    </source>
</evidence>
<evidence type="ECO:0000256" key="2">
    <source>
        <dbReference type="ARBA" id="ARBA00012682"/>
    </source>
</evidence>
<dbReference type="InterPro" id="IPR050265">
    <property type="entry name" value="Fe/Mn_Superoxide_Dismutase"/>
</dbReference>
<sequence>MTEPTVDRRLLLGGLALAGAAAAASSAAAQPAAGPAASAFAPQPQPLPFDPKAVPGLSEKLLVSHHDNNYVGAVKRLGAIRGEFGNLDPATAPVFEVNGLKREELIAWNSMILHEAYFAGLAPGAAASPALAKAIERDFGSHDRWGAEFAGMGKALGGGSGWVILTHSRRDGRLVNTWAADHTMTLADGAPLLALDMYEHAYHMDYGAKAAAYVDAFMKAFSWGHANDAFRRATVA</sequence>
<keyword evidence="4" id="KW-0560">Oxidoreductase</keyword>
<evidence type="ECO:0000313" key="8">
    <source>
        <dbReference type="EMBL" id="RAK58321.1"/>
    </source>
</evidence>
<dbReference type="SUPFAM" id="SSF46609">
    <property type="entry name" value="Fe,Mn superoxide dismutase (SOD), N-terminal domain"/>
    <property type="match status" value="1"/>
</dbReference>
<dbReference type="PROSITE" id="PS51318">
    <property type="entry name" value="TAT"/>
    <property type="match status" value="1"/>
</dbReference>
<name>A0A328AVX3_9CAUL</name>
<evidence type="ECO:0000313" key="9">
    <source>
        <dbReference type="Proteomes" id="UP000249842"/>
    </source>
</evidence>
<dbReference type="InterPro" id="IPR006311">
    <property type="entry name" value="TAT_signal"/>
</dbReference>
<dbReference type="PIRSF" id="PIRSF000349">
    <property type="entry name" value="SODismutase"/>
    <property type="match status" value="1"/>
</dbReference>
<dbReference type="InterPro" id="IPR001189">
    <property type="entry name" value="Mn/Fe_SOD"/>
</dbReference>
<accession>A0A328AVX3</accession>
<dbReference type="EC" id="1.15.1.1" evidence="2"/>
<evidence type="ECO:0000256" key="6">
    <source>
        <dbReference type="SAM" id="SignalP"/>
    </source>
</evidence>
<evidence type="ECO:0000256" key="1">
    <source>
        <dbReference type="ARBA" id="ARBA00008714"/>
    </source>
</evidence>
<evidence type="ECO:0000256" key="4">
    <source>
        <dbReference type="ARBA" id="ARBA00023002"/>
    </source>
</evidence>
<protein>
    <recommendedName>
        <fullName evidence="2">superoxide dismutase</fullName>
        <ecNumber evidence="2">1.15.1.1</ecNumber>
    </recommendedName>
</protein>
<feature type="chain" id="PRO_5016252920" description="superoxide dismutase" evidence="6">
    <location>
        <begin position="30"/>
        <end position="236"/>
    </location>
</feature>
<dbReference type="InterPro" id="IPR019832">
    <property type="entry name" value="Mn/Fe_SOD_C"/>
</dbReference>
<dbReference type="Pfam" id="PF02777">
    <property type="entry name" value="Sod_Fe_C"/>
    <property type="match status" value="1"/>
</dbReference>
<feature type="signal peptide" evidence="6">
    <location>
        <begin position="1"/>
        <end position="29"/>
    </location>
</feature>
<dbReference type="GO" id="GO:0004784">
    <property type="term" value="F:superoxide dismutase activity"/>
    <property type="evidence" value="ECO:0007669"/>
    <property type="project" value="UniProtKB-EC"/>
</dbReference>
<proteinExistence type="inferred from homology"/>
<dbReference type="Proteomes" id="UP000249842">
    <property type="component" value="Unassembled WGS sequence"/>
</dbReference>
<feature type="binding site" evidence="5">
    <location>
        <position position="200"/>
    </location>
    <ligand>
        <name>Mn(2+)</name>
        <dbReference type="ChEBI" id="CHEBI:29035"/>
    </ligand>
</feature>
<dbReference type="PANTHER" id="PTHR11404:SF6">
    <property type="entry name" value="SUPEROXIDE DISMUTASE [MN], MITOCHONDRIAL"/>
    <property type="match status" value="1"/>
</dbReference>
<dbReference type="SUPFAM" id="SSF54719">
    <property type="entry name" value="Fe,Mn superoxide dismutase (SOD), C-terminal domain"/>
    <property type="match status" value="1"/>
</dbReference>
<feature type="binding site" evidence="5">
    <location>
        <position position="65"/>
    </location>
    <ligand>
        <name>Mn(2+)</name>
        <dbReference type="ChEBI" id="CHEBI:29035"/>
    </ligand>
</feature>
<reference evidence="9" key="1">
    <citation type="submission" date="2018-05" db="EMBL/GenBank/DDBJ databases">
        <authorList>
            <person name="Li X."/>
        </authorList>
    </citation>
    <scope>NUCLEOTIDE SEQUENCE [LARGE SCALE GENOMIC DNA]</scope>
    <source>
        <strain evidence="9">HKS-05</strain>
    </source>
</reference>
<dbReference type="Gene3D" id="3.55.40.20">
    <property type="entry name" value="Iron/manganese superoxide dismutase, C-terminal domain"/>
    <property type="match status" value="1"/>
</dbReference>
<dbReference type="AlphaFoldDB" id="A0A328AVX3"/>